<evidence type="ECO:0000313" key="5">
    <source>
        <dbReference type="Proteomes" id="UP000593564"/>
    </source>
</evidence>
<feature type="region of interest" description="Disordered" evidence="1">
    <location>
        <begin position="22"/>
        <end position="60"/>
    </location>
</feature>
<name>A0A7J7I3N5_CAMSI</name>
<evidence type="ECO:0000259" key="3">
    <source>
        <dbReference type="PROSITE" id="PS51408"/>
    </source>
</evidence>
<dbReference type="GO" id="GO:0005615">
    <property type="term" value="C:extracellular space"/>
    <property type="evidence" value="ECO:0007669"/>
    <property type="project" value="TreeGrafter"/>
</dbReference>
<keyword evidence="2" id="KW-0732">Signal</keyword>
<organism evidence="4 5">
    <name type="scientific">Camellia sinensis</name>
    <name type="common">Tea plant</name>
    <name type="synonym">Thea sinensis</name>
    <dbReference type="NCBI Taxonomy" id="4442"/>
    <lineage>
        <taxon>Eukaryota</taxon>
        <taxon>Viridiplantae</taxon>
        <taxon>Streptophyta</taxon>
        <taxon>Embryophyta</taxon>
        <taxon>Tracheophyta</taxon>
        <taxon>Spermatophyta</taxon>
        <taxon>Magnoliopsida</taxon>
        <taxon>eudicotyledons</taxon>
        <taxon>Gunneridae</taxon>
        <taxon>Pentapetalae</taxon>
        <taxon>asterids</taxon>
        <taxon>Ericales</taxon>
        <taxon>Theaceae</taxon>
        <taxon>Camellia</taxon>
    </lineage>
</organism>
<accession>A0A7J7I3N5</accession>
<proteinExistence type="predicted"/>
<dbReference type="InterPro" id="IPR001156">
    <property type="entry name" value="Transferrin-like_dom"/>
</dbReference>
<dbReference type="PRINTS" id="PR00422">
    <property type="entry name" value="TRANSFERRIN"/>
</dbReference>
<evidence type="ECO:0000313" key="4">
    <source>
        <dbReference type="EMBL" id="KAF5959529.1"/>
    </source>
</evidence>
<comment type="caution">
    <text evidence="4">The sequence shown here is derived from an EMBL/GenBank/DDBJ whole genome shotgun (WGS) entry which is preliminary data.</text>
</comment>
<protein>
    <recommendedName>
        <fullName evidence="3">Transferrin-like domain-containing protein</fullName>
    </recommendedName>
</protein>
<feature type="chain" id="PRO_5029803824" description="Transferrin-like domain-containing protein" evidence="2">
    <location>
        <begin position="22"/>
        <end position="328"/>
    </location>
</feature>
<dbReference type="Proteomes" id="UP000593564">
    <property type="component" value="Unassembled WGS sequence"/>
</dbReference>
<dbReference type="EMBL" id="JACBKZ010000001">
    <property type="protein sequence ID" value="KAF5959529.1"/>
    <property type="molecule type" value="Genomic_DNA"/>
</dbReference>
<dbReference type="PANTHER" id="PTHR11485:SF29">
    <property type="entry name" value="TRANSFERRIN 2"/>
    <property type="match status" value="1"/>
</dbReference>
<reference evidence="5" key="1">
    <citation type="journal article" date="2020" name="Nat. Commun.">
        <title>Genome assembly of wild tea tree DASZ reveals pedigree and selection history of tea varieties.</title>
        <authorList>
            <person name="Zhang W."/>
            <person name="Zhang Y."/>
            <person name="Qiu H."/>
            <person name="Guo Y."/>
            <person name="Wan H."/>
            <person name="Zhang X."/>
            <person name="Scossa F."/>
            <person name="Alseekh S."/>
            <person name="Zhang Q."/>
            <person name="Wang P."/>
            <person name="Xu L."/>
            <person name="Schmidt M.H."/>
            <person name="Jia X."/>
            <person name="Li D."/>
            <person name="Zhu A."/>
            <person name="Guo F."/>
            <person name="Chen W."/>
            <person name="Ni D."/>
            <person name="Usadel B."/>
            <person name="Fernie A.R."/>
            <person name="Wen W."/>
        </authorList>
    </citation>
    <scope>NUCLEOTIDE SEQUENCE [LARGE SCALE GENOMIC DNA]</scope>
    <source>
        <strain evidence="5">cv. G240</strain>
    </source>
</reference>
<dbReference type="GO" id="GO:0055037">
    <property type="term" value="C:recycling endosome"/>
    <property type="evidence" value="ECO:0007669"/>
    <property type="project" value="TreeGrafter"/>
</dbReference>
<dbReference type="GO" id="GO:0006826">
    <property type="term" value="P:iron ion transport"/>
    <property type="evidence" value="ECO:0007669"/>
    <property type="project" value="TreeGrafter"/>
</dbReference>
<dbReference type="GO" id="GO:0005769">
    <property type="term" value="C:early endosome"/>
    <property type="evidence" value="ECO:0007669"/>
    <property type="project" value="TreeGrafter"/>
</dbReference>
<evidence type="ECO:0000256" key="1">
    <source>
        <dbReference type="SAM" id="MobiDB-lite"/>
    </source>
</evidence>
<evidence type="ECO:0000256" key="2">
    <source>
        <dbReference type="SAM" id="SignalP"/>
    </source>
</evidence>
<gene>
    <name evidence="4" type="ORF">HYC85_000738</name>
</gene>
<sequence>MQISTLLFLLFFSLLSSTTRGFAPSPSPSSGEDIEADSYGGAQPAPAPDNSGENISWSPPATEKTALETTVRWCAVRDEEFVDCEYFISLLKPSDGYNWQCVKQDTAQECMDSIKKGQADIVNLDAGLAYIAFLNYSMKAIADEIYCNHAQTYDAVAVVNRKACKANRAINVMDFKGQRSCHGGYSTAAGWNYPMSHIKKLLDSKTMSDREMALSFFSEVCAPSEFEGMGVCTGCGKANGSCNGNSLLFFGYSGAFRCLVGGFGDIAFVRSDTALLYSMEGPQNQSWSTKSVRDFMWVSLSTRGLQRNQWLSRILFIWNCSCKCDHGE</sequence>
<dbReference type="GO" id="GO:0005886">
    <property type="term" value="C:plasma membrane"/>
    <property type="evidence" value="ECO:0007669"/>
    <property type="project" value="TreeGrafter"/>
</dbReference>
<dbReference type="PANTHER" id="PTHR11485">
    <property type="entry name" value="TRANSFERRIN"/>
    <property type="match status" value="1"/>
</dbReference>
<reference evidence="4 5" key="2">
    <citation type="submission" date="2020-07" db="EMBL/GenBank/DDBJ databases">
        <title>Genome assembly of wild tea tree DASZ reveals pedigree and selection history of tea varieties.</title>
        <authorList>
            <person name="Zhang W."/>
        </authorList>
    </citation>
    <scope>NUCLEOTIDE SEQUENCE [LARGE SCALE GENOMIC DNA]</scope>
    <source>
        <strain evidence="5">cv. G240</strain>
        <tissue evidence="4">Leaf</tissue>
    </source>
</reference>
<feature type="domain" description="Transferrin-like" evidence="3">
    <location>
        <begin position="71"/>
        <end position="328"/>
    </location>
</feature>
<dbReference type="PROSITE" id="PS51408">
    <property type="entry name" value="TRANSFERRIN_LIKE_4"/>
    <property type="match status" value="1"/>
</dbReference>
<dbReference type="AlphaFoldDB" id="A0A7J7I3N5"/>
<dbReference type="CDD" id="cd13529">
    <property type="entry name" value="PBP2_transferrin"/>
    <property type="match status" value="1"/>
</dbReference>
<keyword evidence="5" id="KW-1185">Reference proteome</keyword>
<dbReference type="SUPFAM" id="SSF53850">
    <property type="entry name" value="Periplasmic binding protein-like II"/>
    <property type="match status" value="1"/>
</dbReference>
<dbReference type="SMART" id="SM00094">
    <property type="entry name" value="TR_FER"/>
    <property type="match status" value="1"/>
</dbReference>
<dbReference type="Pfam" id="PF00405">
    <property type="entry name" value="Transferrin"/>
    <property type="match status" value="1"/>
</dbReference>
<feature type="signal peptide" evidence="2">
    <location>
        <begin position="1"/>
        <end position="21"/>
    </location>
</feature>
<dbReference type="Gene3D" id="3.40.190.10">
    <property type="entry name" value="Periplasmic binding protein-like II"/>
    <property type="match status" value="1"/>
</dbReference>